<organism evidence="2 3">
    <name type="scientific">Adiantum capillus-veneris</name>
    <name type="common">Maidenhair fern</name>
    <dbReference type="NCBI Taxonomy" id="13818"/>
    <lineage>
        <taxon>Eukaryota</taxon>
        <taxon>Viridiplantae</taxon>
        <taxon>Streptophyta</taxon>
        <taxon>Embryophyta</taxon>
        <taxon>Tracheophyta</taxon>
        <taxon>Polypodiopsida</taxon>
        <taxon>Polypodiidae</taxon>
        <taxon>Polypodiales</taxon>
        <taxon>Pteridineae</taxon>
        <taxon>Pteridaceae</taxon>
        <taxon>Vittarioideae</taxon>
        <taxon>Adiantum</taxon>
    </lineage>
</organism>
<evidence type="ECO:0000313" key="3">
    <source>
        <dbReference type="Proteomes" id="UP000886520"/>
    </source>
</evidence>
<feature type="compositionally biased region" description="Polar residues" evidence="1">
    <location>
        <begin position="226"/>
        <end position="260"/>
    </location>
</feature>
<dbReference type="OrthoDB" id="1747509at2759"/>
<keyword evidence="3" id="KW-1185">Reference proteome</keyword>
<dbReference type="PANTHER" id="PTHR37724:SF1">
    <property type="entry name" value="OS02G0564300 PROTEIN"/>
    <property type="match status" value="1"/>
</dbReference>
<comment type="caution">
    <text evidence="2">The sequence shown here is derived from an EMBL/GenBank/DDBJ whole genome shotgun (WGS) entry which is preliminary data.</text>
</comment>
<dbReference type="AlphaFoldDB" id="A0A9D4Z7V4"/>
<dbReference type="Proteomes" id="UP000886520">
    <property type="component" value="Chromosome 19"/>
</dbReference>
<feature type="region of interest" description="Disordered" evidence="1">
    <location>
        <begin position="192"/>
        <end position="284"/>
    </location>
</feature>
<dbReference type="EMBL" id="JABFUD020000019">
    <property type="protein sequence ID" value="KAI5065558.1"/>
    <property type="molecule type" value="Genomic_DNA"/>
</dbReference>
<reference evidence="2" key="1">
    <citation type="submission" date="2021-01" db="EMBL/GenBank/DDBJ databases">
        <title>Adiantum capillus-veneris genome.</title>
        <authorList>
            <person name="Fang Y."/>
            <person name="Liao Q."/>
        </authorList>
    </citation>
    <scope>NUCLEOTIDE SEQUENCE</scope>
    <source>
        <strain evidence="2">H3</strain>
        <tissue evidence="2">Leaf</tissue>
    </source>
</reference>
<evidence type="ECO:0000256" key="1">
    <source>
        <dbReference type="SAM" id="MobiDB-lite"/>
    </source>
</evidence>
<proteinExistence type="predicted"/>
<evidence type="ECO:0000313" key="2">
    <source>
        <dbReference type="EMBL" id="KAI5065558.1"/>
    </source>
</evidence>
<sequence length="284" mass="32183">MVTDLLLSSASSWINGGRTVLLAPTSFPSSPVPEIAAPLEVALPFGPCLRFGGGAAPVHHMGGGPRTFPGGVTKWQWRRMQLKKSRQIEKARLLREKHIYEARRRAELLAVSPSLEMPWQKMSRIRPPNYISSDEQVTKLAARFQKRGAEDLWTERDGPESFEDLNEESLPHFSTTVAYSQDANQYNAQNWAQPNLQGNRVQDAGPTYYPSFRHKPPLGPDPSPHSEASYQGRSRRPQTQSDEQWNRVQDAWPSSYSQYTPRIRPGPIPHPDPVFRRNLRRPPS</sequence>
<name>A0A9D4Z7V4_ADICA</name>
<accession>A0A9D4Z7V4</accession>
<dbReference type="PANTHER" id="PTHR37724">
    <property type="entry name" value="OS02G0564300 PROTEIN"/>
    <property type="match status" value="1"/>
</dbReference>
<gene>
    <name evidence="2" type="ORF">GOP47_0020253</name>
</gene>
<protein>
    <submittedName>
        <fullName evidence="2">Uncharacterized protein</fullName>
    </submittedName>
</protein>